<evidence type="ECO:0000313" key="5">
    <source>
        <dbReference type="Proteomes" id="UP000320095"/>
    </source>
</evidence>
<comment type="caution">
    <text evidence="4">The sequence shown here is derived from an EMBL/GenBank/DDBJ whole genome shotgun (WGS) entry which is preliminary data.</text>
</comment>
<dbReference type="AlphaFoldDB" id="A0A502E3X8"/>
<protein>
    <submittedName>
        <fullName evidence="4">TetR/AcrR family transcriptional regulator</fullName>
    </submittedName>
</protein>
<dbReference type="Gene3D" id="1.10.357.10">
    <property type="entry name" value="Tetracycline Repressor, domain 2"/>
    <property type="match status" value="1"/>
</dbReference>
<gene>
    <name evidence="4" type="ORF">EAH80_24275</name>
</gene>
<sequence>MGHKYSRGEILDGALETALAEGLSTLTFGRLARRLGVSDRVIVYYFPSKTDLVLSVLELVAARLQEVLAGAFTQRASGHLELARAAWPQLATDEIDPIFGLYFEAIGQATAGIEPFVGLAGSLIDGWITWLSGFFDGDPQTYRAEAEATLALLDGLLLMRQLAGGAAADRAAKQLGVR</sequence>
<evidence type="ECO:0000256" key="1">
    <source>
        <dbReference type="ARBA" id="ARBA00023125"/>
    </source>
</evidence>
<dbReference type="GO" id="GO:0003677">
    <property type="term" value="F:DNA binding"/>
    <property type="evidence" value="ECO:0007669"/>
    <property type="project" value="UniProtKB-UniRule"/>
</dbReference>
<reference evidence="4 5" key="1">
    <citation type="journal article" date="2019" name="Environ. Microbiol.">
        <title>Species interactions and distinct microbial communities in high Arctic permafrost affected cryosols are associated with the CH4 and CO2 gas fluxes.</title>
        <authorList>
            <person name="Altshuler I."/>
            <person name="Hamel J."/>
            <person name="Turney S."/>
            <person name="Magnuson E."/>
            <person name="Levesque R."/>
            <person name="Greer C."/>
            <person name="Whyte L.G."/>
        </authorList>
    </citation>
    <scope>NUCLEOTIDE SEQUENCE [LARGE SCALE GENOMIC DNA]</scope>
    <source>
        <strain evidence="4 5">S5.20</strain>
    </source>
</reference>
<feature type="domain" description="HTH tetR-type" evidence="3">
    <location>
        <begin position="4"/>
        <end position="64"/>
    </location>
</feature>
<feature type="DNA-binding region" description="H-T-H motif" evidence="2">
    <location>
        <begin position="27"/>
        <end position="46"/>
    </location>
</feature>
<dbReference type="Proteomes" id="UP000320095">
    <property type="component" value="Unassembled WGS sequence"/>
</dbReference>
<accession>A0A502E3X8</accession>
<keyword evidence="5" id="KW-1185">Reference proteome</keyword>
<dbReference type="EMBL" id="RCZG01000013">
    <property type="protein sequence ID" value="TPG31140.1"/>
    <property type="molecule type" value="Genomic_DNA"/>
</dbReference>
<dbReference type="Pfam" id="PF00440">
    <property type="entry name" value="TetR_N"/>
    <property type="match status" value="1"/>
</dbReference>
<evidence type="ECO:0000256" key="2">
    <source>
        <dbReference type="PROSITE-ProRule" id="PRU00335"/>
    </source>
</evidence>
<dbReference type="RefSeq" id="WP_140696871.1">
    <property type="nucleotide sequence ID" value="NZ_RCZG01000013.1"/>
</dbReference>
<dbReference type="InterPro" id="IPR001647">
    <property type="entry name" value="HTH_TetR"/>
</dbReference>
<dbReference type="SUPFAM" id="SSF46689">
    <property type="entry name" value="Homeodomain-like"/>
    <property type="match status" value="1"/>
</dbReference>
<name>A0A502E3X8_9MYCO</name>
<dbReference type="OrthoDB" id="5177743at2"/>
<evidence type="ECO:0000313" key="4">
    <source>
        <dbReference type="EMBL" id="TPG31140.1"/>
    </source>
</evidence>
<organism evidence="4 5">
    <name type="scientific">Mycolicibacterium hodleri</name>
    <dbReference type="NCBI Taxonomy" id="49897"/>
    <lineage>
        <taxon>Bacteria</taxon>
        <taxon>Bacillati</taxon>
        <taxon>Actinomycetota</taxon>
        <taxon>Actinomycetes</taxon>
        <taxon>Mycobacteriales</taxon>
        <taxon>Mycobacteriaceae</taxon>
        <taxon>Mycolicibacterium</taxon>
    </lineage>
</organism>
<dbReference type="InterPro" id="IPR009057">
    <property type="entry name" value="Homeodomain-like_sf"/>
</dbReference>
<dbReference type="PROSITE" id="PS50977">
    <property type="entry name" value="HTH_TETR_2"/>
    <property type="match status" value="1"/>
</dbReference>
<keyword evidence="1 2" id="KW-0238">DNA-binding</keyword>
<evidence type="ECO:0000259" key="3">
    <source>
        <dbReference type="PROSITE" id="PS50977"/>
    </source>
</evidence>
<proteinExistence type="predicted"/>